<keyword evidence="4" id="KW-0479">Metal-binding</keyword>
<feature type="non-terminal residue" evidence="11">
    <location>
        <position position="1"/>
    </location>
</feature>
<feature type="domain" description="tRNA synthetases class I catalytic" evidence="9">
    <location>
        <begin position="1"/>
        <end position="228"/>
    </location>
</feature>
<evidence type="ECO:0000256" key="2">
    <source>
        <dbReference type="ARBA" id="ARBA00004496"/>
    </source>
</evidence>
<dbReference type="SUPFAM" id="SSF47323">
    <property type="entry name" value="Anticodon-binding domain of a subclass of class I aminoacyl-tRNA synthetases"/>
    <property type="match status" value="1"/>
</dbReference>
<accession>X1HPM6</accession>
<gene>
    <name evidence="11" type="ORF">S03H2_32843</name>
</gene>
<reference evidence="11" key="1">
    <citation type="journal article" date="2014" name="Front. Microbiol.">
        <title>High frequency of phylogenetically diverse reductive dehalogenase-homologous genes in deep subseafloor sedimentary metagenomes.</title>
        <authorList>
            <person name="Kawai M."/>
            <person name="Futagami T."/>
            <person name="Toyoda A."/>
            <person name="Takaki Y."/>
            <person name="Nishi S."/>
            <person name="Hori S."/>
            <person name="Arai W."/>
            <person name="Tsubouchi T."/>
            <person name="Morono Y."/>
            <person name="Uchiyama I."/>
            <person name="Ito T."/>
            <person name="Fujiyama A."/>
            <person name="Inagaki F."/>
            <person name="Takami H."/>
        </authorList>
    </citation>
    <scope>NUCLEOTIDE SEQUENCE</scope>
    <source>
        <strain evidence="11">Expedition CK06-06</strain>
    </source>
</reference>
<dbReference type="Pfam" id="PF09190">
    <property type="entry name" value="DALR_2"/>
    <property type="match status" value="1"/>
</dbReference>
<evidence type="ECO:0000259" key="9">
    <source>
        <dbReference type="Pfam" id="PF01406"/>
    </source>
</evidence>
<evidence type="ECO:0000259" key="10">
    <source>
        <dbReference type="Pfam" id="PF09190"/>
    </source>
</evidence>
<dbReference type="GO" id="GO:0005829">
    <property type="term" value="C:cytosol"/>
    <property type="evidence" value="ECO:0007669"/>
    <property type="project" value="TreeGrafter"/>
</dbReference>
<evidence type="ECO:0000256" key="1">
    <source>
        <dbReference type="ARBA" id="ARBA00001947"/>
    </source>
</evidence>
<evidence type="ECO:0000256" key="3">
    <source>
        <dbReference type="ARBA" id="ARBA00022598"/>
    </source>
</evidence>
<evidence type="ECO:0000256" key="4">
    <source>
        <dbReference type="ARBA" id="ARBA00022723"/>
    </source>
</evidence>
<comment type="caution">
    <text evidence="11">The sequence shown here is derived from an EMBL/GenBank/DDBJ whole genome shotgun (WGS) entry which is preliminary data.</text>
</comment>
<dbReference type="GO" id="GO:0005524">
    <property type="term" value="F:ATP binding"/>
    <property type="evidence" value="ECO:0007669"/>
    <property type="project" value="UniProtKB-KW"/>
</dbReference>
<dbReference type="InterPro" id="IPR009080">
    <property type="entry name" value="tRNAsynth_Ia_anticodon-bd"/>
</dbReference>
<keyword evidence="7" id="KW-0067">ATP-binding</keyword>
<evidence type="ECO:0000313" key="11">
    <source>
        <dbReference type="EMBL" id="GAH58980.1"/>
    </source>
</evidence>
<keyword evidence="6" id="KW-0862">Zinc</keyword>
<keyword evidence="5" id="KW-0547">Nucleotide-binding</keyword>
<dbReference type="InterPro" id="IPR014729">
    <property type="entry name" value="Rossmann-like_a/b/a_fold"/>
</dbReference>
<feature type="coiled-coil region" evidence="8">
    <location>
        <begin position="225"/>
        <end position="275"/>
    </location>
</feature>
<organism evidence="11">
    <name type="scientific">marine sediment metagenome</name>
    <dbReference type="NCBI Taxonomy" id="412755"/>
    <lineage>
        <taxon>unclassified sequences</taxon>
        <taxon>metagenomes</taxon>
        <taxon>ecological metagenomes</taxon>
    </lineage>
</organism>
<keyword evidence="8" id="KW-0175">Coiled coil</keyword>
<dbReference type="InterPro" id="IPR032678">
    <property type="entry name" value="tRNA-synt_1_cat_dom"/>
</dbReference>
<feature type="domain" description="Cysteinyl-tRNA synthetase class Ia DALR" evidence="10">
    <location>
        <begin position="270"/>
        <end position="286"/>
    </location>
</feature>
<dbReference type="SUPFAM" id="SSF52374">
    <property type="entry name" value="Nucleotidylyl transferase"/>
    <property type="match status" value="1"/>
</dbReference>
<dbReference type="AlphaFoldDB" id="X1HPM6"/>
<protein>
    <submittedName>
        <fullName evidence="11">Uncharacterized protein</fullName>
    </submittedName>
</protein>
<evidence type="ECO:0000256" key="6">
    <source>
        <dbReference type="ARBA" id="ARBA00022833"/>
    </source>
</evidence>
<dbReference type="PANTHER" id="PTHR10890">
    <property type="entry name" value="CYSTEINYL-TRNA SYNTHETASE"/>
    <property type="match status" value="1"/>
</dbReference>
<feature type="non-terminal residue" evidence="11">
    <location>
        <position position="287"/>
    </location>
</feature>
<dbReference type="PRINTS" id="PR00983">
    <property type="entry name" value="TRNASYNTHCYS"/>
</dbReference>
<dbReference type="EMBL" id="BARU01019967">
    <property type="protein sequence ID" value="GAH58980.1"/>
    <property type="molecule type" value="Genomic_DNA"/>
</dbReference>
<keyword evidence="3" id="KW-0436">Ligase</keyword>
<proteinExistence type="predicted"/>
<comment type="cofactor">
    <cofactor evidence="1">
        <name>Zn(2+)</name>
        <dbReference type="ChEBI" id="CHEBI:29105"/>
    </cofactor>
</comment>
<sequence>IKEYFEIMDVLNIEKDYLNPKATETIDFIIKFIKGLIDKGVAYERDGSVYFSVNSFPKYQTVFRNVEIEDIDEELEEEIAEDQDVAYGEDKLDPRDFALWKKMKEGEPYWESPWGKGRPGWHIECSAMAINYLGETIDIHGGGQDLKFPHHMNEIAQSESFTGKPFANYFLHNGFVNIDDEKMSKSLGNFFLVSEIIKEFDPMVVRFFLISSHYRKSINYSLENMKQIEKNYEKLLNSIKKIYQIPPIKERSSEVDNLLLKINNTESNIIEAMDDDFNTPIAIAELL</sequence>
<evidence type="ECO:0000256" key="7">
    <source>
        <dbReference type="ARBA" id="ARBA00022840"/>
    </source>
</evidence>
<dbReference type="InterPro" id="IPR024909">
    <property type="entry name" value="Cys-tRNA/MSH_ligase"/>
</dbReference>
<dbReference type="GO" id="GO:0046872">
    <property type="term" value="F:metal ion binding"/>
    <property type="evidence" value="ECO:0007669"/>
    <property type="project" value="UniProtKB-KW"/>
</dbReference>
<comment type="subcellular location">
    <subcellularLocation>
        <location evidence="2">Cytoplasm</location>
    </subcellularLocation>
</comment>
<evidence type="ECO:0000256" key="5">
    <source>
        <dbReference type="ARBA" id="ARBA00022741"/>
    </source>
</evidence>
<dbReference type="GO" id="GO:0006423">
    <property type="term" value="P:cysteinyl-tRNA aminoacylation"/>
    <property type="evidence" value="ECO:0007669"/>
    <property type="project" value="InterPro"/>
</dbReference>
<dbReference type="Gene3D" id="1.20.120.640">
    <property type="entry name" value="Anticodon-binding domain of a subclass of class I aminoacyl-tRNA synthetases"/>
    <property type="match status" value="1"/>
</dbReference>
<dbReference type="GO" id="GO:0004817">
    <property type="term" value="F:cysteine-tRNA ligase activity"/>
    <property type="evidence" value="ECO:0007669"/>
    <property type="project" value="InterPro"/>
</dbReference>
<dbReference type="InterPro" id="IPR015273">
    <property type="entry name" value="Cys-tRNA-synt_Ia_DALR"/>
</dbReference>
<name>X1HPM6_9ZZZZ</name>
<dbReference type="Gene3D" id="3.40.50.620">
    <property type="entry name" value="HUPs"/>
    <property type="match status" value="1"/>
</dbReference>
<dbReference type="Pfam" id="PF01406">
    <property type="entry name" value="tRNA-synt_1e"/>
    <property type="match status" value="1"/>
</dbReference>
<dbReference type="PANTHER" id="PTHR10890:SF3">
    <property type="entry name" value="CYSTEINE--TRNA LIGASE, CYTOPLASMIC"/>
    <property type="match status" value="1"/>
</dbReference>
<evidence type="ECO:0000256" key="8">
    <source>
        <dbReference type="SAM" id="Coils"/>
    </source>
</evidence>